<organism evidence="2">
    <name type="scientific">Brassica campestris</name>
    <name type="common">Field mustard</name>
    <dbReference type="NCBI Taxonomy" id="3711"/>
    <lineage>
        <taxon>Eukaryota</taxon>
        <taxon>Viridiplantae</taxon>
        <taxon>Streptophyta</taxon>
        <taxon>Embryophyta</taxon>
        <taxon>Tracheophyta</taxon>
        <taxon>Spermatophyta</taxon>
        <taxon>Magnoliopsida</taxon>
        <taxon>eudicotyledons</taxon>
        <taxon>Gunneridae</taxon>
        <taxon>Pentapetalae</taxon>
        <taxon>rosids</taxon>
        <taxon>malvids</taxon>
        <taxon>Brassicales</taxon>
        <taxon>Brassicaceae</taxon>
        <taxon>Brassiceae</taxon>
        <taxon>Brassica</taxon>
    </lineage>
</organism>
<dbReference type="Gene3D" id="3.60.10.10">
    <property type="entry name" value="Endonuclease/exonuclease/phosphatase"/>
    <property type="match status" value="1"/>
</dbReference>
<dbReference type="EMBL" id="LS974625">
    <property type="protein sequence ID" value="CAG7864207.1"/>
    <property type="molecule type" value="Genomic_DNA"/>
</dbReference>
<dbReference type="SUPFAM" id="SSF56219">
    <property type="entry name" value="DNase I-like"/>
    <property type="match status" value="1"/>
</dbReference>
<dbReference type="EMBL" id="LR031568">
    <property type="protein sequence ID" value="VDC61467.1"/>
    <property type="molecule type" value="Genomic_DNA"/>
</dbReference>
<dbReference type="Gramene" id="A09p46740.2_BraZ1">
    <property type="protein sequence ID" value="A09p46740.2_BraZ1.CDS.1"/>
    <property type="gene ID" value="A09g46740.2_BraZ1"/>
</dbReference>
<dbReference type="AlphaFoldDB" id="A0A3P5Y225"/>
<evidence type="ECO:0000313" key="1">
    <source>
        <dbReference type="EMBL" id="CAG7864207.1"/>
    </source>
</evidence>
<gene>
    <name evidence="2" type="ORF">BRAA09T39078Z</name>
    <name evidence="1" type="ORF">BRAPAZ1V2_A09P46740.2</name>
</gene>
<dbReference type="InterPro" id="IPR036691">
    <property type="entry name" value="Endo/exonu/phosph_ase_sf"/>
</dbReference>
<evidence type="ECO:0000313" key="2">
    <source>
        <dbReference type="EMBL" id="VDC61467.1"/>
    </source>
</evidence>
<name>A0A3P5Y225_BRACM</name>
<dbReference type="Proteomes" id="UP000694005">
    <property type="component" value="Chromosome A09"/>
</dbReference>
<sequence length="280" mass="32762">MMGDFNQILTSDENYSISTYTLPVRGMEEFQECLTLCELEDNETRGTHFTWENGQLEDHILLKLDRVLGNQSWRDNFSDVYVFFDAPGDSDHSPCVVDLNVNLRSRKCIFKYFSFLATHPIFLEAIKSAWEKDIPVGSKLFSLGQKLNHVKKACRKLNKEGFSNIQQRARDALAKLQDIQSRLLTQPSDNLFREEFVARKEWKFFEKAEGIFYKRKSRIRWLTLGEGNFGHQAQNAIQYLVDNDDQRVDQNEAVKSMAVEYFQTLLGQETRKFSRSQWKN</sequence>
<accession>A0A3P5Y225</accession>
<evidence type="ECO:0008006" key="3">
    <source>
        <dbReference type="Google" id="ProtNLM"/>
    </source>
</evidence>
<dbReference type="PANTHER" id="PTHR33710">
    <property type="entry name" value="BNAC02G09200D PROTEIN"/>
    <property type="match status" value="1"/>
</dbReference>
<reference evidence="2" key="1">
    <citation type="submission" date="2018-11" db="EMBL/GenBank/DDBJ databases">
        <authorList>
            <consortium name="Genoscope - CEA"/>
            <person name="William W."/>
        </authorList>
    </citation>
    <scope>NUCLEOTIDE SEQUENCE</scope>
</reference>
<dbReference type="PANTHER" id="PTHR33710:SF77">
    <property type="entry name" value="DNASE I-LIKE SUPERFAMILY PROTEIN"/>
    <property type="match status" value="1"/>
</dbReference>
<protein>
    <recommendedName>
        <fullName evidence="3">Endonuclease/exonuclease/phosphatase domain-containing protein</fullName>
    </recommendedName>
</protein>
<proteinExistence type="predicted"/>